<organism evidence="1 2">
    <name type="scientific">Polaribacter sejongensis</name>
    <dbReference type="NCBI Taxonomy" id="985043"/>
    <lineage>
        <taxon>Bacteria</taxon>
        <taxon>Pseudomonadati</taxon>
        <taxon>Bacteroidota</taxon>
        <taxon>Flavobacteriia</taxon>
        <taxon>Flavobacteriales</taxon>
        <taxon>Flavobacteriaceae</taxon>
    </lineage>
</organism>
<proteinExistence type="predicted"/>
<name>A0AAJ1VGF7_9FLAO</name>
<evidence type="ECO:0000313" key="1">
    <source>
        <dbReference type="EMBL" id="MDN3619783.1"/>
    </source>
</evidence>
<dbReference type="EMBL" id="JAUFQH010000008">
    <property type="protein sequence ID" value="MDN3619783.1"/>
    <property type="molecule type" value="Genomic_DNA"/>
</dbReference>
<gene>
    <name evidence="1" type="ORF">QWY81_09990</name>
</gene>
<accession>A0AAJ1VGF7</accession>
<dbReference type="SUPFAM" id="SSF53187">
    <property type="entry name" value="Zn-dependent exopeptidases"/>
    <property type="match status" value="1"/>
</dbReference>
<sequence>MKLIITCEHGGNEIPDTYKALFTDKEILSSHRGYDLGALDVFNSLKPLAIYTDYSKTSRLLIELNRSLWHKNLFSEFTKKLSFIEKEHLIKSYYEVYRNRVENKIKALITKEKKVIHLSIHSFTPILNDEVRNCDIGLLYDSSNPHEKNIAIQLKASLYTINPKWNVHFNYPYLGKADGFTTYLRKKFDENYIGIEVELNQKFSKNNSMNLELKNDLYKAISELKD</sequence>
<dbReference type="RefSeq" id="WP_261972588.1">
    <property type="nucleotide sequence ID" value="NZ_CP103460.1"/>
</dbReference>
<dbReference type="InterPro" id="IPR007709">
    <property type="entry name" value="N-FG_amidohydro"/>
</dbReference>
<dbReference type="AlphaFoldDB" id="A0AAJ1VGF7"/>
<dbReference type="Proteomes" id="UP001228636">
    <property type="component" value="Unassembled WGS sequence"/>
</dbReference>
<dbReference type="Gene3D" id="3.40.630.40">
    <property type="entry name" value="Zn-dependent exopeptidases"/>
    <property type="match status" value="1"/>
</dbReference>
<reference evidence="1 2" key="1">
    <citation type="journal article" date="2014" name="Int. J. Syst. Evol. Microbiol.">
        <title>Complete genome sequence of Corynebacterium casei LMG S-19264T (=DSM 44701T), isolated from a smear-ripened cheese.</title>
        <authorList>
            <consortium name="US DOE Joint Genome Institute (JGI-PGF)"/>
            <person name="Walter F."/>
            <person name="Albersmeier A."/>
            <person name="Kalinowski J."/>
            <person name="Ruckert C."/>
        </authorList>
    </citation>
    <scope>NUCLEOTIDE SEQUENCE [LARGE SCALE GENOMIC DNA]</scope>
    <source>
        <strain evidence="1 2">CECT 8670</strain>
    </source>
</reference>
<comment type="caution">
    <text evidence="1">The sequence shown here is derived from an EMBL/GenBank/DDBJ whole genome shotgun (WGS) entry which is preliminary data.</text>
</comment>
<protein>
    <submittedName>
        <fullName evidence="1">N-formylglutamate amidohydrolase</fullName>
    </submittedName>
</protein>
<evidence type="ECO:0000313" key="2">
    <source>
        <dbReference type="Proteomes" id="UP001228636"/>
    </source>
</evidence>
<dbReference type="Pfam" id="PF05013">
    <property type="entry name" value="FGase"/>
    <property type="match status" value="1"/>
</dbReference>